<evidence type="ECO:0000256" key="6">
    <source>
        <dbReference type="ARBA" id="ARBA00023125"/>
    </source>
</evidence>
<dbReference type="InterPro" id="IPR011545">
    <property type="entry name" value="DEAD/DEAH_box_helicase_dom"/>
</dbReference>
<keyword evidence="3 11" id="KW-0378">Hydrolase</keyword>
<organism evidence="11 12">
    <name type="scientific">Corynebacterium kalinowskii</name>
    <dbReference type="NCBI Taxonomy" id="2675216"/>
    <lineage>
        <taxon>Bacteria</taxon>
        <taxon>Bacillati</taxon>
        <taxon>Actinomycetota</taxon>
        <taxon>Actinomycetes</taxon>
        <taxon>Mycobacteriales</taxon>
        <taxon>Corynebacteriaceae</taxon>
        <taxon>Corynebacterium</taxon>
    </lineage>
</organism>
<dbReference type="InterPro" id="IPR027417">
    <property type="entry name" value="P-loop_NTPase"/>
</dbReference>
<evidence type="ECO:0000256" key="2">
    <source>
        <dbReference type="ARBA" id="ARBA00022763"/>
    </source>
</evidence>
<dbReference type="KEGG" id="ckw:CKALI_04975"/>
<keyword evidence="6" id="KW-0238">DNA-binding</keyword>
<evidence type="ECO:0000256" key="8">
    <source>
        <dbReference type="ARBA" id="ARBA00049819"/>
    </source>
</evidence>
<dbReference type="InterPro" id="IPR045562">
    <property type="entry name" value="RecG_dom3_C"/>
</dbReference>
<dbReference type="PROSITE" id="PS51192">
    <property type="entry name" value="HELICASE_ATP_BIND_1"/>
    <property type="match status" value="1"/>
</dbReference>
<evidence type="ECO:0000256" key="3">
    <source>
        <dbReference type="ARBA" id="ARBA00022801"/>
    </source>
</evidence>
<dbReference type="AlphaFoldDB" id="A0A6B8VX54"/>
<accession>A0A6B8VX54</accession>
<gene>
    <name evidence="11" type="primary">recG</name>
    <name evidence="11" type="ORF">CKALI_04975</name>
</gene>
<proteinExistence type="predicted"/>
<dbReference type="GO" id="GO:0003677">
    <property type="term" value="F:DNA binding"/>
    <property type="evidence" value="ECO:0007669"/>
    <property type="project" value="UniProtKB-KW"/>
</dbReference>
<evidence type="ECO:0000313" key="12">
    <source>
        <dbReference type="Proteomes" id="UP000427071"/>
    </source>
</evidence>
<feature type="domain" description="Helicase C-terminal" evidence="10">
    <location>
        <begin position="483"/>
        <end position="639"/>
    </location>
</feature>
<dbReference type="GO" id="GO:0016787">
    <property type="term" value="F:hydrolase activity"/>
    <property type="evidence" value="ECO:0007669"/>
    <property type="project" value="UniProtKB-KW"/>
</dbReference>
<name>A0A6B8VX54_9CORY</name>
<dbReference type="SUPFAM" id="SSF50249">
    <property type="entry name" value="Nucleic acid-binding proteins"/>
    <property type="match status" value="1"/>
</dbReference>
<protein>
    <recommendedName>
        <fullName evidence="8">Probable DNA 3'-5' helicase RecG</fullName>
    </recommendedName>
</protein>
<reference evidence="12" key="1">
    <citation type="submission" date="2019-11" db="EMBL/GenBank/DDBJ databases">
        <title>Complete genome sequence of Corynebacterium kalinowskii 1959, a novel Corynebacterium species isolated from soil of a small paddock in Vilsendorf, Germany.</title>
        <authorList>
            <person name="Schaffert L."/>
            <person name="Ruwe M."/>
            <person name="Milse J."/>
            <person name="Hanuschka K."/>
            <person name="Ortseifen V."/>
            <person name="Droste J."/>
            <person name="Brandt D."/>
            <person name="Schlueter L."/>
            <person name="Kutter Y."/>
            <person name="Vinke S."/>
            <person name="Viehoefer P."/>
            <person name="Jacob L."/>
            <person name="Luebke N.-C."/>
            <person name="Schulte-Berndt E."/>
            <person name="Hain C."/>
            <person name="Linder M."/>
            <person name="Schmidt P."/>
            <person name="Wollenschlaeger L."/>
            <person name="Luttermann T."/>
            <person name="Thieme E."/>
            <person name="Hassa J."/>
            <person name="Haak M."/>
            <person name="Wittchen M."/>
            <person name="Mentz A."/>
            <person name="Persicke M."/>
            <person name="Busche T."/>
            <person name="Ruckert C."/>
        </authorList>
    </citation>
    <scope>NUCLEOTIDE SEQUENCE [LARGE SCALE GENOMIC DNA]</scope>
    <source>
        <strain evidence="12">1959</strain>
    </source>
</reference>
<keyword evidence="2" id="KW-0227">DNA damage</keyword>
<dbReference type="RefSeq" id="WP_156192243.1">
    <property type="nucleotide sequence ID" value="NZ_CP046452.1"/>
</dbReference>
<keyword evidence="12" id="KW-1185">Reference proteome</keyword>
<evidence type="ECO:0000256" key="4">
    <source>
        <dbReference type="ARBA" id="ARBA00022806"/>
    </source>
</evidence>
<dbReference type="Gene3D" id="2.40.50.140">
    <property type="entry name" value="Nucleic acid-binding proteins"/>
    <property type="match status" value="1"/>
</dbReference>
<dbReference type="Pfam" id="PF19833">
    <property type="entry name" value="RecG_dom3_C"/>
    <property type="match status" value="1"/>
</dbReference>
<evidence type="ECO:0000256" key="1">
    <source>
        <dbReference type="ARBA" id="ARBA00022741"/>
    </source>
</evidence>
<dbReference type="InterPro" id="IPR012340">
    <property type="entry name" value="NA-bd_OB-fold"/>
</dbReference>
<keyword evidence="7" id="KW-0234">DNA repair</keyword>
<dbReference type="GO" id="GO:0005524">
    <property type="term" value="F:ATP binding"/>
    <property type="evidence" value="ECO:0007669"/>
    <property type="project" value="UniProtKB-KW"/>
</dbReference>
<dbReference type="Pfam" id="PF00270">
    <property type="entry name" value="DEAD"/>
    <property type="match status" value="1"/>
</dbReference>
<keyword evidence="4 11" id="KW-0347">Helicase</keyword>
<dbReference type="InterPro" id="IPR001650">
    <property type="entry name" value="Helicase_C-like"/>
</dbReference>
<evidence type="ECO:0000259" key="10">
    <source>
        <dbReference type="PROSITE" id="PS51194"/>
    </source>
</evidence>
<dbReference type="Proteomes" id="UP000427071">
    <property type="component" value="Chromosome"/>
</dbReference>
<evidence type="ECO:0000256" key="5">
    <source>
        <dbReference type="ARBA" id="ARBA00022840"/>
    </source>
</evidence>
<dbReference type="InterPro" id="IPR033454">
    <property type="entry name" value="RecG_wedge"/>
</dbReference>
<dbReference type="Pfam" id="PF17191">
    <property type="entry name" value="RecG_wedge"/>
    <property type="match status" value="1"/>
</dbReference>
<dbReference type="GO" id="GO:0003678">
    <property type="term" value="F:DNA helicase activity"/>
    <property type="evidence" value="ECO:0007669"/>
    <property type="project" value="TreeGrafter"/>
</dbReference>
<dbReference type="PANTHER" id="PTHR47964:SF1">
    <property type="entry name" value="ATP-DEPENDENT DNA HELICASE HOMOLOG RECG, CHLOROPLASTIC"/>
    <property type="match status" value="1"/>
</dbReference>
<dbReference type="SMART" id="SM00490">
    <property type="entry name" value="HELICc"/>
    <property type="match status" value="1"/>
</dbReference>
<dbReference type="InterPro" id="IPR047112">
    <property type="entry name" value="RecG/Mfd"/>
</dbReference>
<evidence type="ECO:0000313" key="11">
    <source>
        <dbReference type="EMBL" id="QGU01870.1"/>
    </source>
</evidence>
<feature type="domain" description="Helicase ATP-binding" evidence="9">
    <location>
        <begin position="295"/>
        <end position="461"/>
    </location>
</feature>
<dbReference type="CDD" id="cd17992">
    <property type="entry name" value="DEXHc_RecG"/>
    <property type="match status" value="1"/>
</dbReference>
<dbReference type="GO" id="GO:0006281">
    <property type="term" value="P:DNA repair"/>
    <property type="evidence" value="ECO:0007669"/>
    <property type="project" value="UniProtKB-KW"/>
</dbReference>
<dbReference type="CDD" id="cd04488">
    <property type="entry name" value="RecG_wedge_OBF"/>
    <property type="match status" value="1"/>
</dbReference>
<keyword evidence="5" id="KW-0067">ATP-binding</keyword>
<dbReference type="SUPFAM" id="SSF52540">
    <property type="entry name" value="P-loop containing nucleoside triphosphate hydrolases"/>
    <property type="match status" value="2"/>
</dbReference>
<dbReference type="Pfam" id="PF00271">
    <property type="entry name" value="Helicase_C"/>
    <property type="match status" value="1"/>
</dbReference>
<keyword evidence="1" id="KW-0547">Nucleotide-binding</keyword>
<evidence type="ECO:0000259" key="9">
    <source>
        <dbReference type="PROSITE" id="PS51192"/>
    </source>
</evidence>
<dbReference type="PANTHER" id="PTHR47964">
    <property type="entry name" value="ATP-DEPENDENT DNA HELICASE HOMOLOG RECG, CHLOROPLASTIC"/>
    <property type="match status" value="1"/>
</dbReference>
<dbReference type="InterPro" id="IPR014001">
    <property type="entry name" value="Helicase_ATP-bd"/>
</dbReference>
<dbReference type="Gene3D" id="3.40.50.300">
    <property type="entry name" value="P-loop containing nucleotide triphosphate hydrolases"/>
    <property type="match status" value="2"/>
</dbReference>
<dbReference type="SMART" id="SM00487">
    <property type="entry name" value="DEXDc"/>
    <property type="match status" value="1"/>
</dbReference>
<sequence>MLGWEDARLLKDVLPAKEAAKITKAFGYATVSELLMHFPRAYSHHGSAVSIENAAEGDQVTLIGTVMSGGTIRTKTGKKLTKVRIYYGMGEVEATFFNSWLAEKQLVTGTNVMVSGKVKYFRGVAELSQPAFIVLPQPGEKPKRGVGKLRDLSAFASVEELEELLSELDYIPIYPARKGYTAWGMMGAIKFLLDNTPEIAEPLDTIPAGLPSFDAALRAIHFPEEPGPEQAIERIKYNEALGLALVMALRHADTAAQQAPACPAADDGVRVDFLGQLPFPLTAGQQEVVGDISADLAESHPMQRLLQGEVGSGKTVVALIAMLQAIDAGRQCAMLAPTEVLAVQHARGLTEMLSAAGLPTSVVVLTGSMSTARKRQALLDIISGQADIVIGTHALIQDSVEFFDLGLVVVDEQHRFGVEQRDQLRGKGREGITPHLLVMTATPIPRTIALTSFADLAVSTLRELPRGRQEIQTSVVPEFKPDWVARAWERIREEVAAGRQAFVVCPRIEGEGGVEETFALLSQQVFPELGVAKLHGRMSGEEKDTVMADFAAGGSDILVATTVIEVGINVPNATVMYIREAQNFGVSQLHQLRGRVGRGEHKSLCLLHTTMEPSTPSYERLVAVAATTDGFELAELDLRTRQEGDVLGTAQSGTRKQVKLLSLIYDTELIQQATVDAEALVARNRPLAERLVKGIEGQDYLEKS</sequence>
<dbReference type="PROSITE" id="PS51194">
    <property type="entry name" value="HELICASE_CTER"/>
    <property type="match status" value="1"/>
</dbReference>
<evidence type="ECO:0000256" key="7">
    <source>
        <dbReference type="ARBA" id="ARBA00023204"/>
    </source>
</evidence>
<dbReference type="EMBL" id="CP046452">
    <property type="protein sequence ID" value="QGU01870.1"/>
    <property type="molecule type" value="Genomic_DNA"/>
</dbReference>